<proteinExistence type="inferred from homology"/>
<dbReference type="InterPro" id="IPR003593">
    <property type="entry name" value="AAA+_ATPase"/>
</dbReference>
<dbReference type="InterPro" id="IPR029439">
    <property type="entry name" value="Wzt_C"/>
</dbReference>
<dbReference type="GO" id="GO:0016887">
    <property type="term" value="F:ATP hydrolysis activity"/>
    <property type="evidence" value="ECO:0007669"/>
    <property type="project" value="InterPro"/>
</dbReference>
<name>A0A4U1ZLW1_9VIBR</name>
<dbReference type="GO" id="GO:0005524">
    <property type="term" value="F:ATP binding"/>
    <property type="evidence" value="ECO:0007669"/>
    <property type="project" value="UniProtKB-KW"/>
</dbReference>
<dbReference type="AlphaFoldDB" id="A0A4U1ZLW1"/>
<evidence type="ECO:0000256" key="2">
    <source>
        <dbReference type="ARBA" id="ARBA00022448"/>
    </source>
</evidence>
<sequence length="425" mass="46986">MSKDPIVSVNGISKVYPIYNDPIDRLKEALHPFRKKYHTDKKVLESISFDLFEGDVIGVLGRNGAGKSTLLKIITGIIRPTSGSYTINGQVASLLELGAGFDFELTGLENIYLNSALNGISESDVTEKLNDIISFADIGDYINQPVKNYSSGMFARLAFSTAVHFIPDVLIIDEALSVGDVFFQQKCNSFIKKHLANTTVILVTHDMHTVSKMANKVMVIDDGKVLYSGEVIDGIELYTRLGQGVSFDKNEFSGANEENTKFSTSKAESLLLPIEQEKISGSLEAQISKFAITVNGRCTKNVSPNDVIKIVMQLENHTGDTIDNPIVGYFISDRQGYQVFGHNTLSSNFHFDLRASTTVEFEFTWPEIADNSYFITLGVGIGDDAFVHQISCWAHNLIQLDSVSRDVDIHCLFNNPMKSFNYNGA</sequence>
<dbReference type="EMBL" id="SYUW01000026">
    <property type="protein sequence ID" value="TKF25895.1"/>
    <property type="molecule type" value="Genomic_DNA"/>
</dbReference>
<dbReference type="Pfam" id="PF14524">
    <property type="entry name" value="Wzt_C"/>
    <property type="match status" value="1"/>
</dbReference>
<comment type="similarity">
    <text evidence="1">Belongs to the ABC transporter superfamily.</text>
</comment>
<dbReference type="PANTHER" id="PTHR46743">
    <property type="entry name" value="TEICHOIC ACIDS EXPORT ATP-BINDING PROTEIN TAGH"/>
    <property type="match status" value="1"/>
</dbReference>
<dbReference type="Pfam" id="PF00005">
    <property type="entry name" value="ABC_tran"/>
    <property type="match status" value="1"/>
</dbReference>
<dbReference type="Proteomes" id="UP000305234">
    <property type="component" value="Unassembled WGS sequence"/>
</dbReference>
<dbReference type="PANTHER" id="PTHR46743:SF2">
    <property type="entry name" value="TEICHOIC ACIDS EXPORT ATP-BINDING PROTEIN TAGH"/>
    <property type="match status" value="1"/>
</dbReference>
<dbReference type="SMART" id="SM00382">
    <property type="entry name" value="AAA"/>
    <property type="match status" value="1"/>
</dbReference>
<dbReference type="Gene3D" id="3.40.50.300">
    <property type="entry name" value="P-loop containing nucleotide triphosphate hydrolases"/>
    <property type="match status" value="1"/>
</dbReference>
<keyword evidence="2" id="KW-0813">Transport</keyword>
<evidence type="ECO:0000256" key="4">
    <source>
        <dbReference type="ARBA" id="ARBA00022840"/>
    </source>
</evidence>
<dbReference type="InterPro" id="IPR017871">
    <property type="entry name" value="ABC_transporter-like_CS"/>
</dbReference>
<dbReference type="GO" id="GO:0140359">
    <property type="term" value="F:ABC-type transporter activity"/>
    <property type="evidence" value="ECO:0007669"/>
    <property type="project" value="InterPro"/>
</dbReference>
<dbReference type="RefSeq" id="WP_136979547.1">
    <property type="nucleotide sequence ID" value="NZ_SYUV01000017.1"/>
</dbReference>
<dbReference type="GO" id="GO:0016020">
    <property type="term" value="C:membrane"/>
    <property type="evidence" value="ECO:0007669"/>
    <property type="project" value="InterPro"/>
</dbReference>
<protein>
    <submittedName>
        <fullName evidence="7">ABC transporter ATP-binding protein</fullName>
    </submittedName>
</protein>
<keyword evidence="3" id="KW-0547">Nucleotide-binding</keyword>
<dbReference type="PROSITE" id="PS50893">
    <property type="entry name" value="ABC_TRANSPORTER_2"/>
    <property type="match status" value="1"/>
</dbReference>
<organism evidence="7 9">
    <name type="scientific">Vibrio kanaloae</name>
    <dbReference type="NCBI Taxonomy" id="170673"/>
    <lineage>
        <taxon>Bacteria</taxon>
        <taxon>Pseudomonadati</taxon>
        <taxon>Pseudomonadota</taxon>
        <taxon>Gammaproteobacteria</taxon>
        <taxon>Vibrionales</taxon>
        <taxon>Vibrionaceae</taxon>
        <taxon>Vibrio</taxon>
    </lineage>
</organism>
<evidence type="ECO:0000313" key="6">
    <source>
        <dbReference type="EMBL" id="TKF25895.1"/>
    </source>
</evidence>
<dbReference type="Gene3D" id="2.70.50.60">
    <property type="entry name" value="abc- transporter (atp binding component) like domain"/>
    <property type="match status" value="1"/>
</dbReference>
<reference evidence="8 9" key="1">
    <citation type="submission" date="2019-04" db="EMBL/GenBank/DDBJ databases">
        <title>A reverse ecology approach based on a biological definition of microbial populations.</title>
        <authorList>
            <person name="Arevalo P."/>
            <person name="Vaninsberghe D."/>
            <person name="Elsherbini J."/>
            <person name="Gore J."/>
            <person name="Polz M."/>
        </authorList>
    </citation>
    <scope>NUCLEOTIDE SEQUENCE [LARGE SCALE GENOMIC DNA]</scope>
    <source>
        <strain evidence="6 8">10N.261.46.E4</strain>
        <strain evidence="7 9">10N.261.46.F4</strain>
    </source>
</reference>
<dbReference type="InterPro" id="IPR050683">
    <property type="entry name" value="Bact_Polysacc_Export_ATP-bd"/>
</dbReference>
<dbReference type="InterPro" id="IPR027417">
    <property type="entry name" value="P-loop_NTPase"/>
</dbReference>
<dbReference type="PROSITE" id="PS00211">
    <property type="entry name" value="ABC_TRANSPORTER_1"/>
    <property type="match status" value="1"/>
</dbReference>
<keyword evidence="4 7" id="KW-0067">ATP-binding</keyword>
<dbReference type="CDD" id="cd03220">
    <property type="entry name" value="ABC_KpsT_Wzt"/>
    <property type="match status" value="1"/>
</dbReference>
<evidence type="ECO:0000256" key="1">
    <source>
        <dbReference type="ARBA" id="ARBA00005417"/>
    </source>
</evidence>
<dbReference type="CDD" id="cd10147">
    <property type="entry name" value="Wzt_C-like"/>
    <property type="match status" value="1"/>
</dbReference>
<accession>A0A4U1ZLW1</accession>
<evidence type="ECO:0000313" key="8">
    <source>
        <dbReference type="Proteomes" id="UP000305234"/>
    </source>
</evidence>
<feature type="domain" description="ABC transporter" evidence="5">
    <location>
        <begin position="18"/>
        <end position="247"/>
    </location>
</feature>
<evidence type="ECO:0000313" key="7">
    <source>
        <dbReference type="EMBL" id="TKF34131.1"/>
    </source>
</evidence>
<evidence type="ECO:0000313" key="9">
    <source>
        <dbReference type="Proteomes" id="UP000307574"/>
    </source>
</evidence>
<dbReference type="Proteomes" id="UP000307574">
    <property type="component" value="Unassembled WGS sequence"/>
</dbReference>
<gene>
    <name evidence="7" type="ORF">FCV50_05785</name>
    <name evidence="6" type="ORF">FCV52_10385</name>
</gene>
<evidence type="ECO:0000259" key="5">
    <source>
        <dbReference type="PROSITE" id="PS50893"/>
    </source>
</evidence>
<dbReference type="InterPro" id="IPR015860">
    <property type="entry name" value="ABC_transpr_TagH-like"/>
</dbReference>
<comment type="caution">
    <text evidence="7">The sequence shown here is derived from an EMBL/GenBank/DDBJ whole genome shotgun (WGS) entry which is preliminary data.</text>
</comment>
<dbReference type="EMBL" id="SYUV01000017">
    <property type="protein sequence ID" value="TKF34131.1"/>
    <property type="molecule type" value="Genomic_DNA"/>
</dbReference>
<evidence type="ECO:0000256" key="3">
    <source>
        <dbReference type="ARBA" id="ARBA00022741"/>
    </source>
</evidence>
<dbReference type="SUPFAM" id="SSF52540">
    <property type="entry name" value="P-loop containing nucleoside triphosphate hydrolases"/>
    <property type="match status" value="1"/>
</dbReference>
<dbReference type="InterPro" id="IPR003439">
    <property type="entry name" value="ABC_transporter-like_ATP-bd"/>
</dbReference>